<evidence type="ECO:0000313" key="16">
    <source>
        <dbReference type="Proteomes" id="UP000095081"/>
    </source>
</evidence>
<dbReference type="Pfam" id="PF00015">
    <property type="entry name" value="MCPsignal"/>
    <property type="match status" value="1"/>
</dbReference>
<dbReference type="SMART" id="SM00283">
    <property type="entry name" value="MA"/>
    <property type="match status" value="1"/>
</dbReference>
<dbReference type="PANTHER" id="PTHR32089">
    <property type="entry name" value="METHYL-ACCEPTING CHEMOTAXIS PROTEIN MCPB"/>
    <property type="match status" value="1"/>
</dbReference>
<reference evidence="14 16" key="1">
    <citation type="submission" date="2016-06" db="EMBL/GenBank/DDBJ databases">
        <title>Draft genome sequence of Pseudomonas sp. S1E40, a novel strain antagonistic activity to fungal plant pathogen.</title>
        <authorList>
            <person name="Tambong J.T."/>
            <person name="Tchagang C."/>
            <person name="Xu R."/>
        </authorList>
    </citation>
    <scope>NUCLEOTIDE SEQUENCE [LARGE SCALE GENOMIC DNA]</scope>
    <source>
        <strain evidence="14 16">S1E40</strain>
    </source>
</reference>
<sequence length="523" mass="55779">MSRGFALEHLTVSRKLGLGFGLLLALAVLLALTGLYGLRSDGQSLKRINRLGNLFDQTVFSRDANFTYALTTDTAQLARRDASLEKMQKMLASIVSDVHDGDWPQEDLGRIRRLDEKLHAYMTAQGQVETGVNVGPTVLKLNAALAALQGEINELYDAEAVRAKRSVEAVVIVLGSITLLALVFGGLLAWRIGHQIVVPLRQTLEAAERIANGDLTVELHSERADELGQMLRSINHMSHRLRDVISQIGTSSHRLAASSSQFAAITLQTRAGIESQKSETDRVATAMTEMTATVLEVARNSESAAHAAKAADTQASSALGVSQQAVQQIETLARDVGLSAESMTRLHQESERIGGVLDVIKTVAGQTNLLALNAAIEAARAGEAGRGFAVVADEVRSLAQRTQQSSEEIESLIAGLQRIAAESSRMMQASVVQTQSTVTGVRDTGAALATITEQVAGIQQMSLLIATAAQAQNTVADSINRSVTTVREVADQSAQASAEMADSSADLAQLGGDLQQLVQRFQV</sequence>
<keyword evidence="16" id="KW-1185">Reference proteome</keyword>
<keyword evidence="7 11" id="KW-0472">Membrane</keyword>
<dbReference type="EMBL" id="PYWW01000055">
    <property type="protein sequence ID" value="PTC24657.1"/>
    <property type="molecule type" value="Genomic_DNA"/>
</dbReference>
<evidence type="ECO:0000256" key="9">
    <source>
        <dbReference type="ARBA" id="ARBA00029447"/>
    </source>
</evidence>
<evidence type="ECO:0000313" key="15">
    <source>
        <dbReference type="EMBL" id="PTC24657.1"/>
    </source>
</evidence>
<accession>A0A2T4FMK8</accession>
<dbReference type="InterPro" id="IPR004089">
    <property type="entry name" value="MCPsignal_dom"/>
</dbReference>
<keyword evidence="3" id="KW-0488">Methylation</keyword>
<dbReference type="FunFam" id="1.10.287.950:FF:000001">
    <property type="entry name" value="Methyl-accepting chemotaxis sensory transducer"/>
    <property type="match status" value="1"/>
</dbReference>
<evidence type="ECO:0000256" key="7">
    <source>
        <dbReference type="ARBA" id="ARBA00023136"/>
    </source>
</evidence>
<comment type="caution">
    <text evidence="15">The sequence shown here is derived from an EMBL/GenBank/DDBJ whole genome shotgun (WGS) entry which is preliminary data.</text>
</comment>
<keyword evidence="8 10" id="KW-0807">Transducer</keyword>
<evidence type="ECO:0000256" key="11">
    <source>
        <dbReference type="SAM" id="Phobius"/>
    </source>
</evidence>
<name>A0A2T4FMK8_9PSED</name>
<evidence type="ECO:0000256" key="3">
    <source>
        <dbReference type="ARBA" id="ARBA00022481"/>
    </source>
</evidence>
<dbReference type="InterPro" id="IPR004090">
    <property type="entry name" value="Chemotax_Me-accpt_rcpt"/>
</dbReference>
<evidence type="ECO:0000256" key="1">
    <source>
        <dbReference type="ARBA" id="ARBA00004651"/>
    </source>
</evidence>
<dbReference type="GO" id="GO:0004888">
    <property type="term" value="F:transmembrane signaling receptor activity"/>
    <property type="evidence" value="ECO:0007669"/>
    <property type="project" value="InterPro"/>
</dbReference>
<evidence type="ECO:0000256" key="8">
    <source>
        <dbReference type="ARBA" id="ARBA00023224"/>
    </source>
</evidence>
<evidence type="ECO:0000256" key="6">
    <source>
        <dbReference type="ARBA" id="ARBA00022989"/>
    </source>
</evidence>
<evidence type="ECO:0000313" key="14">
    <source>
        <dbReference type="EMBL" id="OCW24740.1"/>
    </source>
</evidence>
<organism evidence="15 17">
    <name type="scientific">Pseudomonas aylmerensis</name>
    <dbReference type="NCBI Taxonomy" id="1869229"/>
    <lineage>
        <taxon>Bacteria</taxon>
        <taxon>Pseudomonadati</taxon>
        <taxon>Pseudomonadota</taxon>
        <taxon>Gammaproteobacteria</taxon>
        <taxon>Pseudomonadales</taxon>
        <taxon>Pseudomonadaceae</taxon>
        <taxon>Pseudomonas</taxon>
    </lineage>
</organism>
<evidence type="ECO:0000256" key="4">
    <source>
        <dbReference type="ARBA" id="ARBA00022500"/>
    </source>
</evidence>
<dbReference type="GO" id="GO:0006935">
    <property type="term" value="P:chemotaxis"/>
    <property type="evidence" value="ECO:0007669"/>
    <property type="project" value="UniProtKB-KW"/>
</dbReference>
<evidence type="ECO:0000259" key="12">
    <source>
        <dbReference type="PROSITE" id="PS50111"/>
    </source>
</evidence>
<keyword evidence="4" id="KW-0145">Chemotaxis</keyword>
<evidence type="ECO:0000259" key="13">
    <source>
        <dbReference type="PROSITE" id="PS50885"/>
    </source>
</evidence>
<dbReference type="InterPro" id="IPR003660">
    <property type="entry name" value="HAMP_dom"/>
</dbReference>
<dbReference type="PROSITE" id="PS50111">
    <property type="entry name" value="CHEMOTAXIS_TRANSDUC_2"/>
    <property type="match status" value="1"/>
</dbReference>
<dbReference type="Gene3D" id="1.10.287.950">
    <property type="entry name" value="Methyl-accepting chemotaxis protein"/>
    <property type="match status" value="1"/>
</dbReference>
<proteinExistence type="inferred from homology"/>
<dbReference type="SUPFAM" id="SSF58104">
    <property type="entry name" value="Methyl-accepting chemotaxis protein (MCP) signaling domain"/>
    <property type="match status" value="1"/>
</dbReference>
<dbReference type="PANTHER" id="PTHR32089:SF120">
    <property type="entry name" value="METHYL-ACCEPTING CHEMOTAXIS PROTEIN TLPQ"/>
    <property type="match status" value="1"/>
</dbReference>
<dbReference type="CDD" id="cd06225">
    <property type="entry name" value="HAMP"/>
    <property type="match status" value="1"/>
</dbReference>
<feature type="transmembrane region" description="Helical" evidence="11">
    <location>
        <begin position="169"/>
        <end position="190"/>
    </location>
</feature>
<dbReference type="GO" id="GO:0007165">
    <property type="term" value="P:signal transduction"/>
    <property type="evidence" value="ECO:0007669"/>
    <property type="project" value="UniProtKB-KW"/>
</dbReference>
<gene>
    <name evidence="14" type="ORF">BBG20_16795</name>
    <name evidence="15" type="ORF">C9382_26830</name>
</gene>
<dbReference type="AlphaFoldDB" id="A0A2T4FMK8"/>
<dbReference type="PRINTS" id="PR00260">
    <property type="entry name" value="CHEMTRNSDUCR"/>
</dbReference>
<dbReference type="OrthoDB" id="6167817at2"/>
<dbReference type="Proteomes" id="UP000240571">
    <property type="component" value="Unassembled WGS sequence"/>
</dbReference>
<evidence type="ECO:0000256" key="5">
    <source>
        <dbReference type="ARBA" id="ARBA00022692"/>
    </source>
</evidence>
<dbReference type="EMBL" id="MAUE01000025">
    <property type="protein sequence ID" value="OCW24740.1"/>
    <property type="molecule type" value="Genomic_DNA"/>
</dbReference>
<evidence type="ECO:0000313" key="17">
    <source>
        <dbReference type="Proteomes" id="UP000240571"/>
    </source>
</evidence>
<reference evidence="15 17" key="2">
    <citation type="submission" date="2018-03" db="EMBL/GenBank/DDBJ databases">
        <title>Diversity of bacteria associated with corn roots inoculated with woodland soils in Canada, and Description of Pseudomonas aylmerense sp. nov.</title>
        <authorList>
            <person name="Tambong J.T."/>
            <person name="Xu R."/>
            <person name="Tchagang C."/>
        </authorList>
    </citation>
    <scope>NUCLEOTIDE SEQUENCE [LARGE SCALE GENOMIC DNA]</scope>
    <source>
        <strain evidence="15 17">S1E44</strain>
    </source>
</reference>
<keyword evidence="2" id="KW-1003">Cell membrane</keyword>
<dbReference type="Pfam" id="PF00672">
    <property type="entry name" value="HAMP"/>
    <property type="match status" value="1"/>
</dbReference>
<dbReference type="Proteomes" id="UP000095081">
    <property type="component" value="Unassembled WGS sequence"/>
</dbReference>
<feature type="transmembrane region" description="Helical" evidence="11">
    <location>
        <begin position="20"/>
        <end position="38"/>
    </location>
</feature>
<feature type="domain" description="Methyl-accepting transducer" evidence="12">
    <location>
        <begin position="251"/>
        <end position="487"/>
    </location>
</feature>
<keyword evidence="5 11" id="KW-0812">Transmembrane</keyword>
<dbReference type="GO" id="GO:0005886">
    <property type="term" value="C:plasma membrane"/>
    <property type="evidence" value="ECO:0007669"/>
    <property type="project" value="UniProtKB-SubCell"/>
</dbReference>
<protein>
    <submittedName>
        <fullName evidence="15">Methyl-accepting chemotaxis protein</fullName>
    </submittedName>
</protein>
<evidence type="ECO:0000256" key="2">
    <source>
        <dbReference type="ARBA" id="ARBA00022475"/>
    </source>
</evidence>
<dbReference type="SMART" id="SM00304">
    <property type="entry name" value="HAMP"/>
    <property type="match status" value="1"/>
</dbReference>
<dbReference type="PROSITE" id="PS50885">
    <property type="entry name" value="HAMP"/>
    <property type="match status" value="1"/>
</dbReference>
<comment type="subcellular location">
    <subcellularLocation>
        <location evidence="1">Cell membrane</location>
        <topology evidence="1">Multi-pass membrane protein</topology>
    </subcellularLocation>
</comment>
<evidence type="ECO:0000256" key="10">
    <source>
        <dbReference type="PROSITE-ProRule" id="PRU00284"/>
    </source>
</evidence>
<comment type="similarity">
    <text evidence="9">Belongs to the methyl-accepting chemotaxis (MCP) protein family.</text>
</comment>
<keyword evidence="6 11" id="KW-1133">Transmembrane helix</keyword>
<dbReference type="RefSeq" id="WP_065905321.1">
    <property type="nucleotide sequence ID" value="NZ_MAUE01000025.1"/>
</dbReference>
<feature type="domain" description="HAMP" evidence="13">
    <location>
        <begin position="194"/>
        <end position="246"/>
    </location>
</feature>